<evidence type="ECO:0000313" key="1">
    <source>
        <dbReference type="EMBL" id="MFG1252858.1"/>
    </source>
</evidence>
<name>A0ABW6ZGB2_9HYPH</name>
<gene>
    <name evidence="1" type="ORF">V5F30_11655</name>
</gene>
<evidence type="ECO:0000313" key="2">
    <source>
        <dbReference type="Proteomes" id="UP001604043"/>
    </source>
</evidence>
<proteinExistence type="predicted"/>
<comment type="caution">
    <text evidence="1">The sequence shown here is derived from an EMBL/GenBank/DDBJ whole genome shotgun (WGS) entry which is preliminary data.</text>
</comment>
<protein>
    <recommendedName>
        <fullName evidence="3">Integrase catalytic domain-containing protein</fullName>
    </recommendedName>
</protein>
<dbReference type="EMBL" id="JBAFUR010000002">
    <property type="protein sequence ID" value="MFG1252858.1"/>
    <property type="molecule type" value="Genomic_DNA"/>
</dbReference>
<keyword evidence="2" id="KW-1185">Reference proteome</keyword>
<evidence type="ECO:0008006" key="3">
    <source>
        <dbReference type="Google" id="ProtNLM"/>
    </source>
</evidence>
<reference evidence="1 2" key="1">
    <citation type="submission" date="2024-02" db="EMBL/GenBank/DDBJ databases">
        <title>Expansion and revision of Xanthobacter and proposal of Roseixanthobacter gen. nov.</title>
        <authorList>
            <person name="Soltysiak M.P.M."/>
            <person name="Jalihal A."/>
            <person name="Ory A."/>
            <person name="Chrisophersen C."/>
            <person name="Lee A.D."/>
            <person name="Boulton J."/>
            <person name="Springer M."/>
        </authorList>
    </citation>
    <scope>NUCLEOTIDE SEQUENCE [LARGE SCALE GENOMIC DNA]</scope>
    <source>
        <strain evidence="1 2">CB5</strain>
    </source>
</reference>
<accession>A0ABW6ZGB2</accession>
<dbReference type="Proteomes" id="UP001604043">
    <property type="component" value="Unassembled WGS sequence"/>
</dbReference>
<organism evidence="1 2">
    <name type="scientific">Xanthobacter aminoxidans</name>
    <dbReference type="NCBI Taxonomy" id="186280"/>
    <lineage>
        <taxon>Bacteria</taxon>
        <taxon>Pseudomonadati</taxon>
        <taxon>Pseudomonadota</taxon>
        <taxon>Alphaproteobacteria</taxon>
        <taxon>Hyphomicrobiales</taxon>
        <taxon>Xanthobacteraceae</taxon>
        <taxon>Xanthobacter</taxon>
    </lineage>
</organism>
<sequence length="30" mass="3600">MESFFHTLKTERVHHRLYATNAEARRDLLG</sequence>